<dbReference type="EMBL" id="JAVKGR010000002">
    <property type="protein sequence ID" value="MDR8018455.1"/>
    <property type="molecule type" value="Genomic_DNA"/>
</dbReference>
<dbReference type="InterPro" id="IPR008927">
    <property type="entry name" value="6-PGluconate_DH-like_C_sf"/>
</dbReference>
<proteinExistence type="inferred from homology"/>
<dbReference type="InterPro" id="IPR006176">
    <property type="entry name" value="3-OHacyl-CoA_DH_NAD-bd"/>
</dbReference>
<comment type="pathway">
    <text evidence="1">Lipid metabolism; butanoate metabolism.</text>
</comment>
<evidence type="ECO:0000259" key="5">
    <source>
        <dbReference type="Pfam" id="PF02737"/>
    </source>
</evidence>
<evidence type="ECO:0000256" key="1">
    <source>
        <dbReference type="ARBA" id="ARBA00005086"/>
    </source>
</evidence>
<dbReference type="Pfam" id="PF02737">
    <property type="entry name" value="3HCDH_N"/>
    <property type="match status" value="1"/>
</dbReference>
<evidence type="ECO:0000256" key="2">
    <source>
        <dbReference type="ARBA" id="ARBA00009463"/>
    </source>
</evidence>
<accession>A0ABU2DPL7</accession>
<dbReference type="Gene3D" id="1.10.1040.10">
    <property type="entry name" value="N-(1-d-carboxylethyl)-l-norvaline Dehydrogenase, domain 2"/>
    <property type="match status" value="1"/>
</dbReference>
<feature type="domain" description="3-hydroxyacyl-CoA dehydrogenase NAD binding" evidence="5">
    <location>
        <begin position="23"/>
        <end position="199"/>
    </location>
</feature>
<comment type="caution">
    <text evidence="6">The sequence shown here is derived from an EMBL/GenBank/DDBJ whole genome shotgun (WGS) entry which is preliminary data.</text>
</comment>
<name>A0ABU2DPL7_9MICC</name>
<dbReference type="InterPro" id="IPR022694">
    <property type="entry name" value="3-OHacyl-CoA_DH"/>
</dbReference>
<organism evidence="6 7">
    <name type="scientific">Nesterenkonia aerolata</name>
    <dbReference type="NCBI Taxonomy" id="3074079"/>
    <lineage>
        <taxon>Bacteria</taxon>
        <taxon>Bacillati</taxon>
        <taxon>Actinomycetota</taxon>
        <taxon>Actinomycetes</taxon>
        <taxon>Micrococcales</taxon>
        <taxon>Micrococcaceae</taxon>
        <taxon>Nesterenkonia</taxon>
    </lineage>
</organism>
<sequence length="304" mass="33265">MTSTPEEPVTSADQPPLAGVRHISVIGAGTMGSQIAMVCALAGYRVTLVDLSDSQLQSAREQLQSRMDRDVARGRRRHEDVEQAMRRLATSCDRAEAVVDSDVVIEAAAESLKIKKQLFAALDREAPARAILATNSSNIVSSRLAEVVSRPERVVNLHFFNPALVMECVEVAPHDGTADHVIETSLALVESLGKSAVRLRREVPGFIANRLLSAIRREALELYDAGVADVADIDRAARTALRHPMGPFELMDLVGIDVAYMIRMAEYEQTGDENALPHPAITRLYESGDLGRKTGRGWYTYDDS</sequence>
<dbReference type="InterPro" id="IPR006108">
    <property type="entry name" value="3HC_DH_C"/>
</dbReference>
<reference evidence="6 7" key="1">
    <citation type="submission" date="2023-09" db="EMBL/GenBank/DDBJ databases">
        <title>Description of three actinobacteria isolated from air of manufacturing shop in a pharmaceutical factory.</title>
        <authorList>
            <person name="Zhang D.-F."/>
        </authorList>
    </citation>
    <scope>NUCLEOTIDE SEQUENCE [LARGE SCALE GENOMIC DNA]</scope>
    <source>
        <strain evidence="6 7">LY-0111</strain>
    </source>
</reference>
<feature type="domain" description="3-hydroxyacyl-CoA dehydrogenase C-terminal" evidence="4">
    <location>
        <begin position="205"/>
        <end position="301"/>
    </location>
</feature>
<dbReference type="SUPFAM" id="SSF48179">
    <property type="entry name" value="6-phosphogluconate dehydrogenase C-terminal domain-like"/>
    <property type="match status" value="1"/>
</dbReference>
<evidence type="ECO:0000313" key="6">
    <source>
        <dbReference type="EMBL" id="MDR8018455.1"/>
    </source>
</evidence>
<dbReference type="Pfam" id="PF00725">
    <property type="entry name" value="3HCDH"/>
    <property type="match status" value="1"/>
</dbReference>
<evidence type="ECO:0000259" key="4">
    <source>
        <dbReference type="Pfam" id="PF00725"/>
    </source>
</evidence>
<dbReference type="SUPFAM" id="SSF51735">
    <property type="entry name" value="NAD(P)-binding Rossmann-fold domains"/>
    <property type="match status" value="1"/>
</dbReference>
<dbReference type="PIRSF" id="PIRSF000105">
    <property type="entry name" value="HCDH"/>
    <property type="match status" value="1"/>
</dbReference>
<evidence type="ECO:0000256" key="3">
    <source>
        <dbReference type="ARBA" id="ARBA00023002"/>
    </source>
</evidence>
<evidence type="ECO:0000313" key="7">
    <source>
        <dbReference type="Proteomes" id="UP001251870"/>
    </source>
</evidence>
<dbReference type="Gene3D" id="3.40.50.720">
    <property type="entry name" value="NAD(P)-binding Rossmann-like Domain"/>
    <property type="match status" value="1"/>
</dbReference>
<keyword evidence="3" id="KW-0560">Oxidoreductase</keyword>
<dbReference type="InterPro" id="IPR036291">
    <property type="entry name" value="NAD(P)-bd_dom_sf"/>
</dbReference>
<dbReference type="Proteomes" id="UP001251870">
    <property type="component" value="Unassembled WGS sequence"/>
</dbReference>
<keyword evidence="7" id="KW-1185">Reference proteome</keyword>
<gene>
    <name evidence="6" type="ORF">RIL96_02580</name>
</gene>
<dbReference type="PANTHER" id="PTHR48075:SF5">
    <property type="entry name" value="3-HYDROXYBUTYRYL-COA DEHYDROGENASE"/>
    <property type="match status" value="1"/>
</dbReference>
<dbReference type="InterPro" id="IPR013328">
    <property type="entry name" value="6PGD_dom2"/>
</dbReference>
<dbReference type="RefSeq" id="WP_310547451.1">
    <property type="nucleotide sequence ID" value="NZ_JAVKGR010000002.1"/>
</dbReference>
<protein>
    <submittedName>
        <fullName evidence="6">3-hydroxyacyl-CoA dehydrogenase family protein</fullName>
    </submittedName>
</protein>
<dbReference type="PANTHER" id="PTHR48075">
    <property type="entry name" value="3-HYDROXYACYL-COA DEHYDROGENASE FAMILY PROTEIN"/>
    <property type="match status" value="1"/>
</dbReference>
<comment type="similarity">
    <text evidence="2">Belongs to the 3-hydroxyacyl-CoA dehydrogenase family.</text>
</comment>